<dbReference type="EMBL" id="WNHS01000008">
    <property type="protein sequence ID" value="MTW23899.1"/>
    <property type="molecule type" value="Genomic_DNA"/>
</dbReference>
<evidence type="ECO:0000313" key="37">
    <source>
        <dbReference type="EMBL" id="VSC32717.1"/>
    </source>
</evidence>
<comment type="function">
    <text evidence="12">Involved in the system for phosphate transport across the cytoplasmic membrane.</text>
</comment>
<dbReference type="Proteomes" id="UP000314170">
    <property type="component" value="Unassembled WGS sequence"/>
</dbReference>
<evidence type="ECO:0000313" key="44">
    <source>
        <dbReference type="Proteomes" id="UP000042967"/>
    </source>
</evidence>
<dbReference type="Proteomes" id="UP000318940">
    <property type="component" value="Unassembled WGS sequence"/>
</dbReference>
<evidence type="ECO:0000313" key="41">
    <source>
        <dbReference type="EMBL" id="VTH28138.1"/>
    </source>
</evidence>
<dbReference type="EMBL" id="WNHU01000003">
    <property type="protein sequence ID" value="MTV42309.1"/>
    <property type="molecule type" value="Genomic_DNA"/>
</dbReference>
<evidence type="ECO:0000313" key="18">
    <source>
        <dbReference type="EMBL" id="COA00705.1"/>
    </source>
</evidence>
<evidence type="ECO:0000313" key="51">
    <source>
        <dbReference type="Proteomes" id="UP000310997"/>
    </source>
</evidence>
<dbReference type="EMBL" id="WNHJ01000003">
    <property type="protein sequence ID" value="MTV62099.1"/>
    <property type="molecule type" value="Genomic_DNA"/>
</dbReference>
<evidence type="ECO:0000313" key="58">
    <source>
        <dbReference type="Proteomes" id="UP000320896"/>
    </source>
</evidence>
<dbReference type="RefSeq" id="WP_000746338.1">
    <property type="nucleotide sequence ID" value="NZ_AP017971.1"/>
</dbReference>
<dbReference type="Proteomes" id="UP000469505">
    <property type="component" value="Unassembled WGS sequence"/>
</dbReference>
<evidence type="ECO:0000313" key="27">
    <source>
        <dbReference type="EMBL" id="MTW23899.1"/>
    </source>
</evidence>
<dbReference type="EMBL" id="CABBMN010000011">
    <property type="protein sequence ID" value="VSC32717.1"/>
    <property type="molecule type" value="Genomic_DNA"/>
</dbReference>
<evidence type="ECO:0000313" key="30">
    <source>
        <dbReference type="EMBL" id="TVW86150.1"/>
    </source>
</evidence>
<evidence type="ECO:0000313" key="15">
    <source>
        <dbReference type="EMBL" id="CIV21361.1"/>
    </source>
</evidence>
<evidence type="ECO:0000313" key="36">
    <source>
        <dbReference type="EMBL" id="VQC99464.1"/>
    </source>
</evidence>
<dbReference type="EMBL" id="CABBZR010000004">
    <property type="protein sequence ID" value="VSJ51943.1"/>
    <property type="molecule type" value="Genomic_DNA"/>
</dbReference>
<feature type="chain" id="PRO_5044353887" description="Phosphate-binding protein" evidence="12">
    <location>
        <begin position="25"/>
        <end position="292"/>
    </location>
</feature>
<dbReference type="EMBL" id="VMVH01000043">
    <property type="protein sequence ID" value="TVW27492.1"/>
    <property type="molecule type" value="Genomic_DNA"/>
</dbReference>
<keyword evidence="6 12" id="KW-1003">Cell membrane</keyword>
<dbReference type="GO" id="GO:0006817">
    <property type="term" value="P:phosphate ion transport"/>
    <property type="evidence" value="ECO:0007669"/>
    <property type="project" value="UniProtKB-UniRule"/>
</dbReference>
<reference evidence="57 58" key="5">
    <citation type="submission" date="2019-07" db="EMBL/GenBank/DDBJ databases">
        <authorList>
            <person name="Mohale T."/>
        </authorList>
    </citation>
    <scope>NUCLEOTIDE SEQUENCE [LARGE SCALE GENOMIC DNA]</scope>
    <source>
        <strain evidence="30 58">NTPn 126</strain>
        <strain evidence="29 57">NTPn 189</strain>
    </source>
</reference>
<dbReference type="Proteomes" id="UP000046095">
    <property type="component" value="Unassembled WGS sequence"/>
</dbReference>
<dbReference type="Proteomes" id="UP000290138">
    <property type="component" value="Chromosome"/>
</dbReference>
<feature type="domain" description="PBP" evidence="13">
    <location>
        <begin position="31"/>
        <end position="258"/>
    </location>
</feature>
<dbReference type="SUPFAM" id="SSF53850">
    <property type="entry name" value="Periplasmic binding protein-like II"/>
    <property type="match status" value="1"/>
</dbReference>
<dbReference type="PANTHER" id="PTHR30570">
    <property type="entry name" value="PERIPLASMIC PHOSPHATE BINDING COMPONENT OF PHOSPHATE ABC TRANSPORTER"/>
    <property type="match status" value="1"/>
</dbReference>
<evidence type="ECO:0000313" key="47">
    <source>
        <dbReference type="Proteomes" id="UP000048507"/>
    </source>
</evidence>
<dbReference type="Proteomes" id="UP000490982">
    <property type="component" value="Unassembled WGS sequence"/>
</dbReference>
<evidence type="ECO:0000313" key="19">
    <source>
        <dbReference type="EMBL" id="COR35461.1"/>
    </source>
</evidence>
<dbReference type="Proteomes" id="UP000320896">
    <property type="component" value="Unassembled WGS sequence"/>
</dbReference>
<dbReference type="EMBL" id="WNHX01000011">
    <property type="protein sequence ID" value="MTV86670.1"/>
    <property type="molecule type" value="Genomic_DNA"/>
</dbReference>
<dbReference type="Proteomes" id="UP000042967">
    <property type="component" value="Unassembled WGS sequence"/>
</dbReference>
<evidence type="ECO:0000259" key="13">
    <source>
        <dbReference type="Pfam" id="PF12849"/>
    </source>
</evidence>
<dbReference type="Proteomes" id="UP000310997">
    <property type="component" value="Unassembled WGS sequence"/>
</dbReference>
<dbReference type="EMBL" id="CABCSJ010000001">
    <property type="protein sequence ID" value="VST59229.1"/>
    <property type="molecule type" value="Genomic_DNA"/>
</dbReference>
<reference evidence="20" key="7">
    <citation type="submission" date="2023-06" db="EMBL/GenBank/DDBJ databases">
        <title>PCVPA Blantyre Malawi Pneumococcal carriage surveillance isolates.</title>
        <authorList>
            <person name="Obolski U."/>
            <person name="Swarthout T.D."/>
            <person name="Kalizang'Oma A."/>
            <person name="Mwalukomo T.S."/>
            <person name="Cave R."/>
            <person name="Brown C."/>
            <person name="Cornick J."/>
            <person name="Kamng'Ona A."/>
            <person name="Msefula J."/>
            <person name="French N."/>
            <person name="Hyderman R."/>
        </authorList>
    </citation>
    <scope>NUCLEOTIDE SEQUENCE</scope>
    <source>
        <strain evidence="20">BVY8TH</strain>
    </source>
</reference>
<dbReference type="Proteomes" id="UP000048507">
    <property type="component" value="Unassembled WGS sequence"/>
</dbReference>
<keyword evidence="11 12" id="KW-0449">Lipoprotein</keyword>
<dbReference type="InterPro" id="IPR024370">
    <property type="entry name" value="PBP_domain"/>
</dbReference>
<dbReference type="EMBL" id="WNIB01000006">
    <property type="protein sequence ID" value="MTV89345.1"/>
    <property type="molecule type" value="Genomic_DNA"/>
</dbReference>
<keyword evidence="7 12" id="KW-0592">Phosphate transport</keyword>
<reference evidence="61 62" key="6">
    <citation type="submission" date="2019-11" db="EMBL/GenBank/DDBJ databases">
        <title>Growth characteristics of pneumococcus vary with the chemical composition of the capsule and with environmental conditions.</title>
        <authorList>
            <person name="Tothpal A."/>
            <person name="Desobry K."/>
            <person name="Joshi S."/>
            <person name="Wyllie A.L."/>
            <person name="Weinberger D.M."/>
        </authorList>
    </citation>
    <scope>NUCLEOTIDE SEQUENCE [LARGE SCALE GENOMIC DNA]</scope>
    <source>
        <strain evidence="21">Pnumococcus09N</strain>
        <strain evidence="62">pnumococcus09N</strain>
        <strain evidence="23">Pnumococcus10A</strain>
        <strain evidence="65">pnumococcus15C</strain>
        <strain evidence="25">Pnumococcus15C</strain>
        <strain evidence="61">pnumococcus19F</strain>
        <strain evidence="26">Pnumococcus19F</strain>
        <strain evidence="64">pnumococcus22F</strain>
        <strain evidence="22">Pnumococcus22F</strain>
        <strain evidence="66">pnumococcus23A</strain>
        <strain evidence="27">Pnumococcus23A</strain>
        <strain evidence="24">Pnumococcus35B</strain>
        <strain evidence="63">pnumococcus35B</strain>
    </source>
</reference>
<evidence type="ECO:0000256" key="7">
    <source>
        <dbReference type="ARBA" id="ARBA00022592"/>
    </source>
</evidence>
<evidence type="ECO:0000256" key="5">
    <source>
        <dbReference type="ARBA" id="ARBA00022448"/>
    </source>
</evidence>
<dbReference type="Proteomes" id="UP000312530">
    <property type="component" value="Unassembled WGS sequence"/>
</dbReference>
<dbReference type="EMBL" id="CRVC01000003">
    <property type="protein sequence ID" value="COR35461.1"/>
    <property type="molecule type" value="Genomic_DNA"/>
</dbReference>
<sequence>MKKRKKLALSLIAFWLTACLVGCASWIDRGESITAVGSTALQPLVEVAADEFGTIHVGKTVNVQGGGSGTGLSQVQSGAVDIGNSDVFAEEKDGIDASALVDHKVAVAGLALIVNKEVDVDNLTTEQLRQIFIGEVTNWKEVGGKDLPISVINRAAGSGSRATFDTVIMEGQSAMQSQEQDSNGAVKSIVSKSPGAISYLSLTYIDDSVKSMKLNGYDLSPENISSNNWPLWSYEHMYTLGQPNELAAEFLNFVLSDETQEGIVKGLKYIPIKEMKVEKDAAGTVTVLEGRQ</sequence>
<dbReference type="EMBL" id="WNIA01000005">
    <property type="protein sequence ID" value="MTV97913.1"/>
    <property type="molecule type" value="Genomic_DNA"/>
</dbReference>
<evidence type="ECO:0000313" key="55">
    <source>
        <dbReference type="Proteomes" id="UP000314107"/>
    </source>
</evidence>
<dbReference type="NCBIfam" id="TIGR02136">
    <property type="entry name" value="ptsS_2"/>
    <property type="match status" value="1"/>
</dbReference>
<dbReference type="Proteomes" id="UP000311674">
    <property type="component" value="Unassembled WGS sequence"/>
</dbReference>
<dbReference type="Proteomes" id="UP000405447">
    <property type="component" value="Unassembled WGS sequence"/>
</dbReference>
<evidence type="ECO:0000256" key="2">
    <source>
        <dbReference type="ARBA" id="ARBA00004193"/>
    </source>
</evidence>
<feature type="signal peptide" evidence="12">
    <location>
        <begin position="1"/>
        <end position="24"/>
    </location>
</feature>
<reference evidence="28 48" key="3">
    <citation type="submission" date="2017-07" db="EMBL/GenBank/DDBJ databases">
        <title>Invasive disease caused simultaneously by more than one serotype of Streptococcus pneumoniae, South Africa.</title>
        <authorList>
            <person name="Ndlangisa K."/>
            <person name="Du Plessis M."/>
            <person name="Von Gottberg A."/>
        </authorList>
    </citation>
    <scope>NUCLEOTIDE SEQUENCE [LARGE SCALE GENOMIC DNA]</scope>
    <source>
        <strain evidence="28 48">8227-15B</strain>
    </source>
</reference>
<reference evidence="42 43" key="1">
    <citation type="submission" date="2015-03" db="EMBL/GenBank/DDBJ databases">
        <authorList>
            <consortium name="Pathogen Informatics"/>
            <person name="Murphy D."/>
        </authorList>
    </citation>
    <scope>NUCLEOTIDE SEQUENCE [LARGE SCALE GENOMIC DNA]</scope>
    <source>
        <strain evidence="18 44">SMRU1414</strain>
        <strain evidence="15">SMRU158</strain>
        <strain evidence="17 45">SMRU1873</strain>
        <strain evidence="14">SMRU51</strain>
        <strain evidence="16 43">SMRU975</strain>
        <strain evidence="42 47">type strain: N</strain>
    </source>
</reference>
<evidence type="ECO:0000256" key="1">
    <source>
        <dbReference type="ARBA" id="ARBA00002841"/>
    </source>
</evidence>
<evidence type="ECO:0000313" key="65">
    <source>
        <dbReference type="Proteomes" id="UP000476212"/>
    </source>
</evidence>
<dbReference type="EMBL" id="CAAQRO010000003">
    <property type="protein sequence ID" value="VMC88285.1"/>
    <property type="molecule type" value="Genomic_DNA"/>
</dbReference>
<dbReference type="EMBL" id="WNHN01000001">
    <property type="protein sequence ID" value="MTV75799.1"/>
    <property type="molecule type" value="Genomic_DNA"/>
</dbReference>
<evidence type="ECO:0000313" key="63">
    <source>
        <dbReference type="Proteomes" id="UP000469505"/>
    </source>
</evidence>
<dbReference type="Gene3D" id="3.40.190.10">
    <property type="entry name" value="Periplasmic binding protein-like II"/>
    <property type="match status" value="2"/>
</dbReference>
<evidence type="ECO:0000313" key="33">
    <source>
        <dbReference type="EMBL" id="VMC88285.1"/>
    </source>
</evidence>
<evidence type="ECO:0000313" key="49">
    <source>
        <dbReference type="Proteomes" id="UP000298847"/>
    </source>
</evidence>
<evidence type="ECO:0000313" key="17">
    <source>
        <dbReference type="EMBL" id="CJA35123.1"/>
    </source>
</evidence>
<evidence type="ECO:0000313" key="39">
    <source>
        <dbReference type="EMBL" id="VST59229.1"/>
    </source>
</evidence>
<evidence type="ECO:0000313" key="46">
    <source>
        <dbReference type="Proteomes" id="UP000046095"/>
    </source>
</evidence>
<evidence type="ECO:0000313" key="16">
    <source>
        <dbReference type="EMBL" id="CIY72996.1"/>
    </source>
</evidence>
<evidence type="ECO:0000256" key="12">
    <source>
        <dbReference type="RuleBase" id="RU367119"/>
    </source>
</evidence>
<proteinExistence type="inferred from homology"/>
<keyword evidence="9" id="KW-0472">Membrane</keyword>
<evidence type="ECO:0000313" key="53">
    <source>
        <dbReference type="Proteomes" id="UP000311674"/>
    </source>
</evidence>
<evidence type="ECO:0000313" key="54">
    <source>
        <dbReference type="Proteomes" id="UP000312530"/>
    </source>
</evidence>
<keyword evidence="10 12" id="KW-0564">Palmitate</keyword>
<evidence type="ECO:0000313" key="56">
    <source>
        <dbReference type="Proteomes" id="UP000314170"/>
    </source>
</evidence>
<evidence type="ECO:0000256" key="3">
    <source>
        <dbReference type="ARBA" id="ARBA00008725"/>
    </source>
</evidence>
<protein>
    <recommendedName>
        <fullName evidence="12">Phosphate-binding protein</fullName>
    </recommendedName>
</protein>
<dbReference type="EMBL" id="VMWH01000021">
    <property type="protein sequence ID" value="TVW86150.1"/>
    <property type="molecule type" value="Genomic_DNA"/>
</dbReference>
<dbReference type="EMBL" id="CAAXWD010000002">
    <property type="protein sequence ID" value="VQC99464.1"/>
    <property type="molecule type" value="Genomic_DNA"/>
</dbReference>
<dbReference type="EMBL" id="CABDLL010000009">
    <property type="protein sequence ID" value="VTE39507.1"/>
    <property type="molecule type" value="Genomic_DNA"/>
</dbReference>
<dbReference type="EMBL" id="CABDQT010000003">
    <property type="protein sequence ID" value="VTH28138.1"/>
    <property type="molecule type" value="Genomic_DNA"/>
</dbReference>
<evidence type="ECO:0000256" key="4">
    <source>
        <dbReference type="ARBA" id="ARBA00011529"/>
    </source>
</evidence>
<dbReference type="EMBL" id="CKTV01000008">
    <property type="protein sequence ID" value="CJA35123.1"/>
    <property type="molecule type" value="Genomic_DNA"/>
</dbReference>
<evidence type="ECO:0000313" key="21">
    <source>
        <dbReference type="EMBL" id="MTV42309.1"/>
    </source>
</evidence>
<evidence type="ECO:0000256" key="6">
    <source>
        <dbReference type="ARBA" id="ARBA00022475"/>
    </source>
</evidence>
<dbReference type="PROSITE" id="PS51257">
    <property type="entry name" value="PROKAR_LIPOPROTEIN"/>
    <property type="match status" value="1"/>
</dbReference>
<name>A0A062WNN6_STREE</name>
<evidence type="ECO:0000256" key="8">
    <source>
        <dbReference type="ARBA" id="ARBA00022729"/>
    </source>
</evidence>
<evidence type="ECO:0000313" key="38">
    <source>
        <dbReference type="EMBL" id="VSJ51943.1"/>
    </source>
</evidence>
<evidence type="ECO:0000313" key="40">
    <source>
        <dbReference type="EMBL" id="VTE39507.1"/>
    </source>
</evidence>
<dbReference type="Proteomes" id="UP000214939">
    <property type="component" value="Unassembled WGS sequence"/>
</dbReference>
<dbReference type="EMBL" id="LR216058">
    <property type="protein sequence ID" value="VFI32453.1"/>
    <property type="molecule type" value="Genomic_DNA"/>
</dbReference>
<comment type="subunit">
    <text evidence="4 12">The complex is composed of two ATP-binding proteins (PstB), two transmembrane proteins (PstC and PstA) and a solute-binding protein (PstS).</text>
</comment>
<dbReference type="Proteomes" id="UP000476212">
    <property type="component" value="Unassembled WGS sequence"/>
</dbReference>
<evidence type="ECO:0000313" key="64">
    <source>
        <dbReference type="Proteomes" id="UP000474228"/>
    </source>
</evidence>
<dbReference type="Proteomes" id="UP000314107">
    <property type="component" value="Unassembled WGS sequence"/>
</dbReference>
<evidence type="ECO:0000313" key="22">
    <source>
        <dbReference type="EMBL" id="MTV62099.1"/>
    </source>
</evidence>
<comment type="subcellular location">
    <subcellularLocation>
        <location evidence="2 12">Cell membrane</location>
        <topology evidence="2 12">Lipid-anchor</topology>
    </subcellularLocation>
</comment>
<dbReference type="OMA" id="IQLYGRN"/>
<dbReference type="FunFam" id="3.40.190.10:FF:000107">
    <property type="entry name" value="Phosphate ABC transporter, phosphate-binding protein"/>
    <property type="match status" value="1"/>
</dbReference>
<dbReference type="EMBL" id="CKLF01000010">
    <property type="protein sequence ID" value="CIV21361.1"/>
    <property type="molecule type" value="Genomic_DNA"/>
</dbReference>
<dbReference type="Proteomes" id="UP000310822">
    <property type="component" value="Unassembled WGS sequence"/>
</dbReference>
<evidence type="ECO:0000313" key="50">
    <source>
        <dbReference type="Proteomes" id="UP000310822"/>
    </source>
</evidence>
<evidence type="ECO:0000256" key="9">
    <source>
        <dbReference type="ARBA" id="ARBA00023136"/>
    </source>
</evidence>
<dbReference type="PANTHER" id="PTHR30570:SF4">
    <property type="entry name" value="PHOSPHATE-BINDING PROTEIN PSTS 1"/>
    <property type="match status" value="1"/>
</dbReference>
<evidence type="ECO:0000313" key="52">
    <source>
        <dbReference type="Proteomes" id="UP000311381"/>
    </source>
</evidence>
<dbReference type="InterPro" id="IPR011862">
    <property type="entry name" value="Phos-bd"/>
</dbReference>
<organism evidence="28 48">
    <name type="scientific">Streptococcus pneumoniae</name>
    <dbReference type="NCBI Taxonomy" id="1313"/>
    <lineage>
        <taxon>Bacteria</taxon>
        <taxon>Bacillati</taxon>
        <taxon>Bacillota</taxon>
        <taxon>Bacilli</taxon>
        <taxon>Lactobacillales</taxon>
        <taxon>Streptococcaceae</taxon>
        <taxon>Streptococcus</taxon>
    </lineage>
</organism>
<dbReference type="EMBL" id="CFFA01000005">
    <property type="protein sequence ID" value="CEX62447.1"/>
    <property type="molecule type" value="Genomic_DNA"/>
</dbReference>
<evidence type="ECO:0000313" key="24">
    <source>
        <dbReference type="EMBL" id="MTV86670.1"/>
    </source>
</evidence>
<evidence type="ECO:0000313" key="32">
    <source>
        <dbReference type="EMBL" id="VKB52652.1"/>
    </source>
</evidence>
<dbReference type="Proteomes" id="UP000358702">
    <property type="component" value="Unassembled WGS sequence"/>
</dbReference>
<dbReference type="Proteomes" id="UP001184693">
    <property type="component" value="Unassembled WGS sequence"/>
</dbReference>
<dbReference type="Proteomes" id="UP000298847">
    <property type="component" value="Unassembled WGS sequence"/>
</dbReference>
<evidence type="ECO:0000313" key="42">
    <source>
        <dbReference type="Proteomes" id="UP000040910"/>
    </source>
</evidence>
<dbReference type="Proteomes" id="UP000042512">
    <property type="component" value="Unassembled WGS sequence"/>
</dbReference>
<dbReference type="AlphaFoldDB" id="A0A062WNN6"/>
<evidence type="ECO:0000256" key="10">
    <source>
        <dbReference type="ARBA" id="ARBA00023139"/>
    </source>
</evidence>
<evidence type="ECO:0000313" key="48">
    <source>
        <dbReference type="Proteomes" id="UP000214939"/>
    </source>
</evidence>
<dbReference type="GO" id="GO:0042301">
    <property type="term" value="F:phosphate ion binding"/>
    <property type="evidence" value="ECO:0007669"/>
    <property type="project" value="UniProtKB-UniRule"/>
</dbReference>
<dbReference type="EMBL" id="CQVU01000003">
    <property type="protein sequence ID" value="COA00705.1"/>
    <property type="molecule type" value="Genomic_DNA"/>
</dbReference>
<reference evidence="49 50" key="4">
    <citation type="submission" date="2019-04" db="EMBL/GenBank/DDBJ databases">
        <authorList>
            <consortium name="Pathogen Informatics"/>
        </authorList>
    </citation>
    <scope>NUCLEOTIDE SEQUENCE [LARGE SCALE GENOMIC DNA]</scope>
    <source>
        <strain evidence="31">GPS_HK_21-sc-2296565</strain>
        <strain evidence="41 55">GPSC129</strain>
        <strain evidence="37 53">GPSC148</strain>
        <strain evidence="32 59">GPSC21</strain>
        <strain evidence="36 49">GPSC22</strain>
        <strain evidence="38 56">GPSC38</strain>
        <strain evidence="52 54">GPSC47</strain>
        <strain evidence="39 60">GPSC535</strain>
        <strain evidence="34 50">GPSC54</strain>
        <strain evidence="40 51">GPSC559</strain>
    </source>
</reference>
<evidence type="ECO:0000313" key="28">
    <source>
        <dbReference type="EMBL" id="OYL29234.1"/>
    </source>
</evidence>
<evidence type="ECO:0000313" key="57">
    <source>
        <dbReference type="Proteomes" id="UP000318940"/>
    </source>
</evidence>
<evidence type="ECO:0000256" key="11">
    <source>
        <dbReference type="ARBA" id="ARBA00023288"/>
    </source>
</evidence>
<dbReference type="Proteomes" id="UP000040910">
    <property type="component" value="Unassembled WGS sequence"/>
</dbReference>
<dbReference type="InterPro" id="IPR050811">
    <property type="entry name" value="Phosphate_ABC_transporter"/>
</dbReference>
<evidence type="ECO:0000313" key="29">
    <source>
        <dbReference type="EMBL" id="TVW27492.1"/>
    </source>
</evidence>
<evidence type="ECO:0000313" key="31">
    <source>
        <dbReference type="EMBL" id="VFI32453.1"/>
    </source>
</evidence>
<comment type="similarity">
    <text evidence="3 12">Belongs to the PstS family.</text>
</comment>
<dbReference type="Proteomes" id="UP000467349">
    <property type="component" value="Unassembled WGS sequence"/>
</dbReference>
<dbReference type="GeneID" id="45653341"/>
<dbReference type="Proteomes" id="UP000437160">
    <property type="component" value="Unassembled WGS sequence"/>
</dbReference>
<dbReference type="Proteomes" id="UP000474228">
    <property type="component" value="Unassembled WGS sequence"/>
</dbReference>
<dbReference type="Proteomes" id="UP000729182">
    <property type="component" value="Unassembled WGS sequence"/>
</dbReference>
<dbReference type="CDD" id="cd13653">
    <property type="entry name" value="PBP2_phosphate_like_1"/>
    <property type="match status" value="1"/>
</dbReference>
<dbReference type="EMBL" id="CAAULE010000004">
    <property type="protein sequence ID" value="VOG78295.1"/>
    <property type="molecule type" value="Genomic_DNA"/>
</dbReference>
<evidence type="ECO:0000313" key="66">
    <source>
        <dbReference type="Proteomes" id="UP000490982"/>
    </source>
</evidence>
<dbReference type="GO" id="GO:0005886">
    <property type="term" value="C:plasma membrane"/>
    <property type="evidence" value="ECO:0007669"/>
    <property type="project" value="UniProtKB-SubCell"/>
</dbReference>
<dbReference type="OrthoDB" id="9790048at2"/>
<evidence type="ECO:0000313" key="60">
    <source>
        <dbReference type="Proteomes" id="UP000405447"/>
    </source>
</evidence>
<dbReference type="EMBL" id="NNBW01000059">
    <property type="protein sequence ID" value="OYL29234.1"/>
    <property type="molecule type" value="Genomic_DNA"/>
</dbReference>
<dbReference type="EMBL" id="CAANCB010000002">
    <property type="protein sequence ID" value="VKB52652.1"/>
    <property type="molecule type" value="Genomic_DNA"/>
</dbReference>
<evidence type="ECO:0000313" key="20">
    <source>
        <dbReference type="EMBL" id="MDS8038922.1"/>
    </source>
</evidence>
<dbReference type="Proteomes" id="UP000311381">
    <property type="component" value="Unassembled WGS sequence"/>
</dbReference>
<evidence type="ECO:0000313" key="45">
    <source>
        <dbReference type="Proteomes" id="UP000043005"/>
    </source>
</evidence>
<evidence type="ECO:0000313" key="34">
    <source>
        <dbReference type="EMBL" id="VNB47629.1"/>
    </source>
</evidence>
<accession>A0A062WNN6</accession>
<evidence type="ECO:0000313" key="61">
    <source>
        <dbReference type="Proteomes" id="UP000437160"/>
    </source>
</evidence>
<dbReference type="Pfam" id="PF12849">
    <property type="entry name" value="PBP_like_2"/>
    <property type="match status" value="1"/>
</dbReference>
<dbReference type="EMBL" id="JAVPGZ010000219">
    <property type="protein sequence ID" value="MDS8038922.1"/>
    <property type="molecule type" value="Genomic_DNA"/>
</dbReference>
<evidence type="ECO:0000313" key="62">
    <source>
        <dbReference type="Proteomes" id="UP000467349"/>
    </source>
</evidence>
<dbReference type="EMBL" id="CKRE01000006">
    <property type="protein sequence ID" value="CIY72996.1"/>
    <property type="molecule type" value="Genomic_DNA"/>
</dbReference>
<evidence type="ECO:0000313" key="59">
    <source>
        <dbReference type="Proteomes" id="UP000358702"/>
    </source>
</evidence>
<dbReference type="SMR" id="A0A062WNN6"/>
<evidence type="ECO:0000313" key="43">
    <source>
        <dbReference type="Proteomes" id="UP000042512"/>
    </source>
</evidence>
<dbReference type="EMBL" id="CAASIK010000004">
    <property type="protein sequence ID" value="VNB47629.1"/>
    <property type="molecule type" value="Genomic_DNA"/>
</dbReference>
<evidence type="ECO:0000313" key="35">
    <source>
        <dbReference type="EMBL" id="VOG78295.1"/>
    </source>
</evidence>
<evidence type="ECO:0000313" key="23">
    <source>
        <dbReference type="EMBL" id="MTV75799.1"/>
    </source>
</evidence>
<keyword evidence="8 12" id="KW-0732">Signal</keyword>
<dbReference type="PATRIC" id="fig|1313.5272.peg.886"/>
<keyword evidence="5 12" id="KW-0813">Transport</keyword>
<evidence type="ECO:0000313" key="25">
    <source>
        <dbReference type="EMBL" id="MTV89345.1"/>
    </source>
</evidence>
<dbReference type="Proteomes" id="UP000043005">
    <property type="component" value="Unassembled WGS sequence"/>
</dbReference>
<evidence type="ECO:0000313" key="14">
    <source>
        <dbReference type="EMBL" id="CEX62447.1"/>
    </source>
</evidence>
<comment type="function">
    <text evidence="1">Part of the ABC transporter complex PstSACB involved in phosphate import.</text>
</comment>
<evidence type="ECO:0000313" key="26">
    <source>
        <dbReference type="EMBL" id="MTV97913.1"/>
    </source>
</evidence>
<gene>
    <name evidence="14" type="primary">pstS_1</name>
    <name evidence="20" type="synonym">pstS</name>
    <name evidence="34" type="synonym">pstS_2</name>
    <name evidence="28" type="ORF">A5N45_04890</name>
    <name evidence="30" type="ORF">AZJ70_02280</name>
    <name evidence="29" type="ORF">AZK02_04285</name>
    <name evidence="14" type="ORF">ERS019209_00680</name>
    <name evidence="15" type="ORF">ERS019316_00920</name>
    <name evidence="16" type="ORF">ERS020485_00568</name>
    <name evidence="18" type="ORF">ERS020924_00605</name>
    <name evidence="19" type="ORF">ERS021218_00393</name>
    <name evidence="17" type="ORF">ERS021383_00664</name>
    <name evidence="23" type="ORF">GM535_00400</name>
    <name evidence="26" type="ORF">GM536_02065</name>
    <name evidence="27" type="ORF">GM537_03215</name>
    <name evidence="22" type="ORF">GM539_01310</name>
    <name evidence="24" type="ORF">GM543_03845</name>
    <name evidence="25" type="ORF">GM544_02220</name>
    <name evidence="21" type="ORF">GM545_01350</name>
    <name evidence="20" type="ORF">RLG82_08045</name>
    <name evidence="38" type="ORF">SAMEA104154639_00943</name>
    <name evidence="33" type="ORF">SAMEA2627268_00663</name>
    <name evidence="35" type="ORF">SAMEA2696453_00716</name>
    <name evidence="34" type="ORF">SAMEA2783718_00932</name>
    <name evidence="41" type="ORF">SAMEA3171064_00475</name>
    <name evidence="32" type="ORF">SAMEA3353631_00571</name>
    <name evidence="36" type="ORF">SAMEA3354366_01057</name>
    <name evidence="39" type="ORF">SAMEA3389245_00262</name>
    <name evidence="37" type="ORF">SAMEA3390019_01463</name>
    <name evidence="31" type="ORF">SAMEA3431391_01192</name>
    <name evidence="40" type="ORF">SAMEA4038883_01406</name>
</gene>
<reference evidence="19 46" key="2">
    <citation type="submission" date="2015-03" db="EMBL/GenBank/DDBJ databases">
        <authorList>
            <person name="Murphy D."/>
        </authorList>
    </citation>
    <scope>NUCLEOTIDE SEQUENCE [LARGE SCALE GENOMIC DNA]</scope>
    <source>
        <strain evidence="19 46">SMRU1708</strain>
    </source>
</reference>